<dbReference type="AlphaFoldDB" id="A0A0M2HP22"/>
<accession>A0A0M2HP22</accession>
<feature type="transmembrane region" description="Helical" evidence="2">
    <location>
        <begin position="297"/>
        <end position="317"/>
    </location>
</feature>
<dbReference type="GO" id="GO:0008233">
    <property type="term" value="F:peptidase activity"/>
    <property type="evidence" value="ECO:0007669"/>
    <property type="project" value="InterPro"/>
</dbReference>
<dbReference type="Pfam" id="PF13367">
    <property type="entry name" value="PrsW-protease"/>
    <property type="match status" value="1"/>
</dbReference>
<dbReference type="PANTHER" id="PTHR36844:SF1">
    <property type="entry name" value="PROTEASE PRSW"/>
    <property type="match status" value="1"/>
</dbReference>
<evidence type="ECO:0000256" key="2">
    <source>
        <dbReference type="SAM" id="Phobius"/>
    </source>
</evidence>
<reference evidence="3 4" key="1">
    <citation type="submission" date="2015-02" db="EMBL/GenBank/DDBJ databases">
        <title>Draft genome sequences of ten Microbacterium spp. with emphasis on heavy metal contaminated environments.</title>
        <authorList>
            <person name="Corretto E."/>
        </authorList>
    </citation>
    <scope>NUCLEOTIDE SEQUENCE [LARGE SCALE GENOMIC DNA]</scope>
    <source>
        <strain evidence="3 4">SA35</strain>
    </source>
</reference>
<feature type="region of interest" description="Disordered" evidence="1">
    <location>
        <begin position="1"/>
        <end position="111"/>
    </location>
</feature>
<feature type="transmembrane region" description="Helical" evidence="2">
    <location>
        <begin position="167"/>
        <end position="191"/>
    </location>
</feature>
<evidence type="ECO:0000313" key="3">
    <source>
        <dbReference type="EMBL" id="KJL46688.1"/>
    </source>
</evidence>
<keyword evidence="2" id="KW-0812">Transmembrane</keyword>
<gene>
    <name evidence="3" type="ORF">RS84_03328</name>
</gene>
<feature type="compositionally biased region" description="Polar residues" evidence="1">
    <location>
        <begin position="1"/>
        <end position="11"/>
    </location>
</feature>
<dbReference type="PANTHER" id="PTHR36844">
    <property type="entry name" value="PROTEASE PRSW"/>
    <property type="match status" value="1"/>
</dbReference>
<keyword evidence="2" id="KW-1133">Transmembrane helix</keyword>
<keyword evidence="4" id="KW-1185">Reference proteome</keyword>
<dbReference type="Proteomes" id="UP000033900">
    <property type="component" value="Unassembled WGS sequence"/>
</dbReference>
<evidence type="ECO:0008006" key="5">
    <source>
        <dbReference type="Google" id="ProtNLM"/>
    </source>
</evidence>
<organism evidence="3 4">
    <name type="scientific">Microbacterium hydrocarbonoxydans</name>
    <dbReference type="NCBI Taxonomy" id="273678"/>
    <lineage>
        <taxon>Bacteria</taxon>
        <taxon>Bacillati</taxon>
        <taxon>Actinomycetota</taxon>
        <taxon>Actinomycetes</taxon>
        <taxon>Micrococcales</taxon>
        <taxon>Microbacteriaceae</taxon>
        <taxon>Microbacterium</taxon>
    </lineage>
</organism>
<feature type="transmembrane region" description="Helical" evidence="2">
    <location>
        <begin position="197"/>
        <end position="217"/>
    </location>
</feature>
<sequence>MLVSMSSGGPSQPTPYTPPPAGQPQAAQPPAPQPPAAQQPAPPQPAAPQHPGYQPPAYPQQPYRQPVQHPGYQPPAHQQPAAPAQPTHPQQPVAAQTPPQPPYSPPQQQYSAQQYAASNYAPAHFTQQPGYASVLAQPTHYSPPAPVAPSPAQGLPALPVPGGKGKVVLFVLFGFLGFLLLALIAYFAFFLGPISSIIGLVLALIPLAIVFFVVWMIDRWEPEPKLMVFFAVAWGAIAAIGLTLLLDLALTLLVGGRSDAAGAVVQAPIVEELFKGLGVYLIFLIARRNFDGPVDGVVYGALVGAGFAFTENIQYFAISLIEGGGAQLGVTFFVRAILSPFAHAMFTSLTGLAIGLAARRQASAGAALGFGALGWLGAVFLHALWNGSATFGDFFLLYFLLQVPLFVGFIFGVIALRREEARLTKARLSEYAAAGWFTPEEVNMLATRPGRKVGLNWAAQLRGDRRPLMREFIKDATKLAMVRQRAITGRDPLAAQDEQALLARTRATKAALLAY</sequence>
<feature type="transmembrane region" description="Helical" evidence="2">
    <location>
        <begin position="397"/>
        <end position="416"/>
    </location>
</feature>
<name>A0A0M2HP22_9MICO</name>
<feature type="transmembrane region" description="Helical" evidence="2">
    <location>
        <begin position="229"/>
        <end position="254"/>
    </location>
</feature>
<evidence type="ECO:0000313" key="4">
    <source>
        <dbReference type="Proteomes" id="UP000033900"/>
    </source>
</evidence>
<proteinExistence type="predicted"/>
<dbReference type="EMBL" id="JYJB01000010">
    <property type="protein sequence ID" value="KJL46688.1"/>
    <property type="molecule type" value="Genomic_DNA"/>
</dbReference>
<feature type="compositionally biased region" description="Low complexity" evidence="1">
    <location>
        <begin position="60"/>
        <end position="97"/>
    </location>
</feature>
<feature type="transmembrane region" description="Helical" evidence="2">
    <location>
        <begin position="337"/>
        <end position="358"/>
    </location>
</feature>
<feature type="compositionally biased region" description="Pro residues" evidence="1">
    <location>
        <begin position="12"/>
        <end position="59"/>
    </location>
</feature>
<dbReference type="PATRIC" id="fig|273678.4.peg.3322"/>
<comment type="caution">
    <text evidence="3">The sequence shown here is derived from an EMBL/GenBank/DDBJ whole genome shotgun (WGS) entry which is preliminary data.</text>
</comment>
<evidence type="ECO:0000256" key="1">
    <source>
        <dbReference type="SAM" id="MobiDB-lite"/>
    </source>
</evidence>
<keyword evidence="2" id="KW-0472">Membrane</keyword>
<protein>
    <recommendedName>
        <fullName evidence="5">Membrane proteinase PrsW, cleaves anti-sigma factor RsiW, M82 family</fullName>
    </recommendedName>
</protein>
<feature type="transmembrane region" description="Helical" evidence="2">
    <location>
        <begin position="365"/>
        <end position="385"/>
    </location>
</feature>
<dbReference type="InterPro" id="IPR026898">
    <property type="entry name" value="PrsW"/>
</dbReference>